<dbReference type="SUPFAM" id="SSF46785">
    <property type="entry name" value="Winged helix' DNA-binding domain"/>
    <property type="match status" value="1"/>
</dbReference>
<keyword evidence="1" id="KW-0805">Transcription regulation</keyword>
<dbReference type="SMART" id="SM00866">
    <property type="entry name" value="UTRA"/>
    <property type="match status" value="1"/>
</dbReference>
<keyword evidence="2" id="KW-0238">DNA-binding</keyword>
<evidence type="ECO:0000313" key="5">
    <source>
        <dbReference type="EMBL" id="MFC5379266.1"/>
    </source>
</evidence>
<gene>
    <name evidence="5" type="ORF">ACFPJ6_00530</name>
</gene>
<dbReference type="Pfam" id="PF07702">
    <property type="entry name" value="UTRA"/>
    <property type="match status" value="1"/>
</dbReference>
<dbReference type="InterPro" id="IPR011663">
    <property type="entry name" value="UTRA"/>
</dbReference>
<organism evidence="5 6">
    <name type="scientific">Aquipuribacter nitratireducens</name>
    <dbReference type="NCBI Taxonomy" id="650104"/>
    <lineage>
        <taxon>Bacteria</taxon>
        <taxon>Bacillati</taxon>
        <taxon>Actinomycetota</taxon>
        <taxon>Actinomycetes</taxon>
        <taxon>Micrococcales</taxon>
        <taxon>Intrasporangiaceae</taxon>
        <taxon>Aquipuribacter</taxon>
    </lineage>
</organism>
<dbReference type="PRINTS" id="PR00035">
    <property type="entry name" value="HTHGNTR"/>
</dbReference>
<evidence type="ECO:0000313" key="6">
    <source>
        <dbReference type="Proteomes" id="UP001596122"/>
    </source>
</evidence>
<dbReference type="Gene3D" id="1.10.10.10">
    <property type="entry name" value="Winged helix-like DNA-binding domain superfamily/Winged helix DNA-binding domain"/>
    <property type="match status" value="1"/>
</dbReference>
<comment type="caution">
    <text evidence="5">The sequence shown here is derived from an EMBL/GenBank/DDBJ whole genome shotgun (WGS) entry which is preliminary data.</text>
</comment>
<dbReference type="CDD" id="cd07377">
    <property type="entry name" value="WHTH_GntR"/>
    <property type="match status" value="1"/>
</dbReference>
<accession>A0ABW0GLC3</accession>
<dbReference type="InterPro" id="IPR036390">
    <property type="entry name" value="WH_DNA-bd_sf"/>
</dbReference>
<dbReference type="Gene3D" id="3.40.1410.10">
    <property type="entry name" value="Chorismate lyase-like"/>
    <property type="match status" value="1"/>
</dbReference>
<dbReference type="PROSITE" id="PS50949">
    <property type="entry name" value="HTH_GNTR"/>
    <property type="match status" value="1"/>
</dbReference>
<keyword evidence="3" id="KW-0804">Transcription</keyword>
<feature type="domain" description="HTH gntR-type" evidence="4">
    <location>
        <begin position="9"/>
        <end position="75"/>
    </location>
</feature>
<dbReference type="InterPro" id="IPR036388">
    <property type="entry name" value="WH-like_DNA-bd_sf"/>
</dbReference>
<dbReference type="SMART" id="SM00345">
    <property type="entry name" value="HTH_GNTR"/>
    <property type="match status" value="1"/>
</dbReference>
<name>A0ABW0GLC3_9MICO</name>
<dbReference type="SUPFAM" id="SSF64288">
    <property type="entry name" value="Chorismate lyase-like"/>
    <property type="match status" value="1"/>
</dbReference>
<dbReference type="InterPro" id="IPR050679">
    <property type="entry name" value="Bact_HTH_transcr_reg"/>
</dbReference>
<dbReference type="InterPro" id="IPR000524">
    <property type="entry name" value="Tscrpt_reg_HTH_GntR"/>
</dbReference>
<dbReference type="RefSeq" id="WP_340266665.1">
    <property type="nucleotide sequence ID" value="NZ_JBBEOG010000001.1"/>
</dbReference>
<dbReference type="Pfam" id="PF00392">
    <property type="entry name" value="GntR"/>
    <property type="match status" value="1"/>
</dbReference>
<dbReference type="EMBL" id="JBHSLD010000001">
    <property type="protein sequence ID" value="MFC5379266.1"/>
    <property type="molecule type" value="Genomic_DNA"/>
</dbReference>
<proteinExistence type="predicted"/>
<dbReference type="PANTHER" id="PTHR44846">
    <property type="entry name" value="MANNOSYL-D-GLYCERATE TRANSPORT/METABOLISM SYSTEM REPRESSOR MNGR-RELATED"/>
    <property type="match status" value="1"/>
</dbReference>
<evidence type="ECO:0000259" key="4">
    <source>
        <dbReference type="PROSITE" id="PS50949"/>
    </source>
</evidence>
<dbReference type="PANTHER" id="PTHR44846:SF1">
    <property type="entry name" value="MANNOSYL-D-GLYCERATE TRANSPORT_METABOLISM SYSTEM REPRESSOR MNGR-RELATED"/>
    <property type="match status" value="1"/>
</dbReference>
<protein>
    <submittedName>
        <fullName evidence="5">GntR family transcriptional regulator</fullName>
    </submittedName>
</protein>
<evidence type="ECO:0000256" key="1">
    <source>
        <dbReference type="ARBA" id="ARBA00023015"/>
    </source>
</evidence>
<reference evidence="6" key="1">
    <citation type="journal article" date="2019" name="Int. J. Syst. Evol. Microbiol.">
        <title>The Global Catalogue of Microorganisms (GCM) 10K type strain sequencing project: providing services to taxonomists for standard genome sequencing and annotation.</title>
        <authorList>
            <consortium name="The Broad Institute Genomics Platform"/>
            <consortium name="The Broad Institute Genome Sequencing Center for Infectious Disease"/>
            <person name="Wu L."/>
            <person name="Ma J."/>
        </authorList>
    </citation>
    <scope>NUCLEOTIDE SEQUENCE [LARGE SCALE GENOMIC DNA]</scope>
    <source>
        <strain evidence="6">CCUG 43114</strain>
    </source>
</reference>
<evidence type="ECO:0000256" key="2">
    <source>
        <dbReference type="ARBA" id="ARBA00023125"/>
    </source>
</evidence>
<dbReference type="InterPro" id="IPR028978">
    <property type="entry name" value="Chorismate_lyase_/UTRA_dom_sf"/>
</dbReference>
<sequence>MGALGPGAGPLWRRLQDDVRRRITAGEFSDGFPGELALAAEYDVSRHTVREALRELRGEGLVSAARGRSPRVAEDGVLHQPLGALYSLFRSVESSGRRQTSVVRALEVVTDPEVAARLGRSPRLELLHLARVRLADGDPLAVDDAWVPAARTRALLEVDFTHTALYDELRTRCGITISGGSEQISAGLADAATREALDLPDPSAVVEVERVGLVDGRPFEVRRTLVRGDRFVLGAEFSARDGYQLAR</sequence>
<evidence type="ECO:0000256" key="3">
    <source>
        <dbReference type="ARBA" id="ARBA00023163"/>
    </source>
</evidence>
<keyword evidence="6" id="KW-1185">Reference proteome</keyword>
<dbReference type="Proteomes" id="UP001596122">
    <property type="component" value="Unassembled WGS sequence"/>
</dbReference>